<keyword evidence="4" id="KW-1185">Reference proteome</keyword>
<evidence type="ECO:0008006" key="5">
    <source>
        <dbReference type="Google" id="ProtNLM"/>
    </source>
</evidence>
<feature type="region of interest" description="Disordered" evidence="2">
    <location>
        <begin position="952"/>
        <end position="1005"/>
    </location>
</feature>
<name>A0ABP0E825_9ASCO</name>
<evidence type="ECO:0000313" key="4">
    <source>
        <dbReference type="Proteomes" id="UP001497600"/>
    </source>
</evidence>
<dbReference type="Pfam" id="PF13041">
    <property type="entry name" value="PPR_2"/>
    <property type="match status" value="1"/>
</dbReference>
<evidence type="ECO:0000256" key="2">
    <source>
        <dbReference type="SAM" id="MobiDB-lite"/>
    </source>
</evidence>
<feature type="compositionally biased region" description="Basic and acidic residues" evidence="2">
    <location>
        <begin position="952"/>
        <end position="986"/>
    </location>
</feature>
<comment type="subcellular location">
    <subcellularLocation>
        <location evidence="1">Mitochondrion</location>
    </subcellularLocation>
</comment>
<dbReference type="EMBL" id="OZ004254">
    <property type="protein sequence ID" value="CAK7897653.1"/>
    <property type="molecule type" value="Genomic_DNA"/>
</dbReference>
<proteinExistence type="predicted"/>
<evidence type="ECO:0000313" key="3">
    <source>
        <dbReference type="EMBL" id="CAK7897653.1"/>
    </source>
</evidence>
<evidence type="ECO:0000256" key="1">
    <source>
        <dbReference type="ARBA" id="ARBA00004173"/>
    </source>
</evidence>
<gene>
    <name evidence="3" type="ORF">CAAN4_B10748</name>
</gene>
<dbReference type="Proteomes" id="UP001497600">
    <property type="component" value="Chromosome B"/>
</dbReference>
<dbReference type="InterPro" id="IPR002885">
    <property type="entry name" value="PPR_rpt"/>
</dbReference>
<protein>
    <recommendedName>
        <fullName evidence="5">Mitochondrial group I intron splicing factor CCM1</fullName>
    </recommendedName>
</protein>
<accession>A0ABP0E825</accession>
<feature type="region of interest" description="Disordered" evidence="2">
    <location>
        <begin position="18"/>
        <end position="44"/>
    </location>
</feature>
<organism evidence="3 4">
    <name type="scientific">[Candida] anglica</name>
    <dbReference type="NCBI Taxonomy" id="148631"/>
    <lineage>
        <taxon>Eukaryota</taxon>
        <taxon>Fungi</taxon>
        <taxon>Dikarya</taxon>
        <taxon>Ascomycota</taxon>
        <taxon>Saccharomycotina</taxon>
        <taxon>Pichiomycetes</taxon>
        <taxon>Debaryomycetaceae</taxon>
        <taxon>Kurtzmaniella</taxon>
    </lineage>
</organism>
<sequence length="1005" mass="114308">MLLRSLLFRSEAVLSRRYLSGRPGPSTSRPGNSTRREGQIKPNKSHVRAKLGHFIETGQVLRKSPSQYESKNRFQKNPFDINYTNQKALLVIQANFEGKLEDSQGKMINTRYLKVADINPSSPKSKEIFQALLKVGKTTKKPISKRLMMSLIGVPMNSLEDSFVVTKEVLKRLEQDNDTTRALWLAKAAKGETAAVAMNAIMQFLLEKGDIQAGIRNFNDRKKWRIPLNNQTYVILFNGIAKASSWGGVSNTLAQQASDIFQKFMKSSLEVKPKDENDIDTRDVLKCSIEHFNACLDLLSRNFEDEQAHMWAFFDLLIPVKPEAGAPKYEYLFANIQTYTILLSGIKKYCNSKANAVITDRNMKKEEKLVRLLDIDAKLVSSAEMILGKVIKDATPPKPPTKEQVDENPELLVRYKREIKKPLLDIDTTFVVRFVSCFINSASGTGVNTSSGSHYRYVEQGMNYLSVWCPDVEPLLKYVLDGKHYSEDAGYTKIRPNRLLVRLTDERVKMAEEYEQNKPIKKSTLLTEAPNFKELLPSTVLPDPVDINKVNPKVVFPPPLSSKNKTRALYSNKEKNLVDLTRYSSAALRAVIEDKKYQKSRGKYGKKLSKSMQSNMKGGEPINRFVIGLVIEGLLSLGLFEEFYLAMWYCLCKWGGIKVDLNKIKEQRIKNGGLQNGLLSQDDFCKILDENDSKQRYHAPHNDAVIDTLMIENFLYKISEEAKKTSPSVLSVELLTALISPKLNVEKTLQPRDKSIGYLFSILTNELYHYKDSNFNASRKATSSGATPRRALTEEQLETLTTTIIKLMDTLAVQNKLQNRGHPEIIVNEIHIDSYVRFVEKVQEFVWPQDVSFKLKTHLRIFRSGVLMYMPPHMIDKRKIGLVHTNRVIRPSMEFLIETMSKRDDLTPMEAKLFKWTKVLSKYQGDSHEKLKGIIQKVIKLSEDVLDGKEVDEKVDEKVGENKSEEEKLVKEPEVKSPQLHVEKSSNESGSEIGKETIAPEASRA</sequence>
<reference evidence="3 4" key="1">
    <citation type="submission" date="2024-01" db="EMBL/GenBank/DDBJ databases">
        <authorList>
            <consortium name="Genoscope - CEA"/>
            <person name="William W."/>
        </authorList>
    </citation>
    <scope>NUCLEOTIDE SEQUENCE [LARGE SCALE GENOMIC DNA]</scope>
    <source>
        <strain evidence="3 4">29B2s-10</strain>
    </source>
</reference>